<feature type="compositionally biased region" description="Pro residues" evidence="1">
    <location>
        <begin position="161"/>
        <end position="174"/>
    </location>
</feature>
<evidence type="ECO:0000256" key="1">
    <source>
        <dbReference type="SAM" id="MobiDB-lite"/>
    </source>
</evidence>
<evidence type="ECO:0000313" key="2">
    <source>
        <dbReference type="EMBL" id="MFB6392143.1"/>
    </source>
</evidence>
<dbReference type="Proteomes" id="UP001582793">
    <property type="component" value="Unassembled WGS sequence"/>
</dbReference>
<proteinExistence type="predicted"/>
<organism evidence="2 3">
    <name type="scientific">Polymorphospora lycopeni</name>
    <dbReference type="NCBI Taxonomy" id="3140240"/>
    <lineage>
        <taxon>Bacteria</taxon>
        <taxon>Bacillati</taxon>
        <taxon>Actinomycetota</taxon>
        <taxon>Actinomycetes</taxon>
        <taxon>Micromonosporales</taxon>
        <taxon>Micromonosporaceae</taxon>
        <taxon>Polymorphospora</taxon>
    </lineage>
</organism>
<name>A0ABV5CJH1_9ACTN</name>
<evidence type="ECO:0000313" key="3">
    <source>
        <dbReference type="Proteomes" id="UP001582793"/>
    </source>
</evidence>
<sequence>MEFLIESRDGGATVPRFVHSGLASPDWGDEFEAQSAAGRDMYLHTLVRYLTHFTGRTATFVYGESPKTSDPAGPLAVVRRALGVPDTVATGDPVRVAPAGLPPIDGVADYATPNMLGIRTTDALYRFHAHPETVRAGHHLFAPPAGAENAWRAWLNQAVSRPPPHPAPPPPPPRSCTCRRTKAAKGGDKRKIAGIHGERRLRSQARGSQTFSRSPMPTASRRVPSASNEMTCRPSRM</sequence>
<comment type="caution">
    <text evidence="2">The sequence shown here is derived from an EMBL/GenBank/DDBJ whole genome shotgun (WGS) entry which is preliminary data.</text>
</comment>
<feature type="compositionally biased region" description="Polar residues" evidence="1">
    <location>
        <begin position="205"/>
        <end position="217"/>
    </location>
</feature>
<dbReference type="EMBL" id="JBCGDC010000006">
    <property type="protein sequence ID" value="MFB6392143.1"/>
    <property type="molecule type" value="Genomic_DNA"/>
</dbReference>
<keyword evidence="3" id="KW-1185">Reference proteome</keyword>
<dbReference type="RefSeq" id="WP_375732968.1">
    <property type="nucleotide sequence ID" value="NZ_JBCGDC010000006.1"/>
</dbReference>
<gene>
    <name evidence="2" type="ORF">AAFH96_03360</name>
</gene>
<reference evidence="2 3" key="1">
    <citation type="submission" date="2024-04" db="EMBL/GenBank/DDBJ databases">
        <title>Polymorphospora sp. isolated from Baiyangdian Lake in Xiong'an New Area.</title>
        <authorList>
            <person name="Zhang X."/>
            <person name="Liu J."/>
        </authorList>
    </citation>
    <scope>NUCLEOTIDE SEQUENCE [LARGE SCALE GENOMIC DNA]</scope>
    <source>
        <strain evidence="2 3">2-325</strain>
    </source>
</reference>
<protein>
    <submittedName>
        <fullName evidence="2">Uncharacterized protein</fullName>
    </submittedName>
</protein>
<accession>A0ABV5CJH1</accession>
<feature type="region of interest" description="Disordered" evidence="1">
    <location>
        <begin position="158"/>
        <end position="237"/>
    </location>
</feature>
<feature type="compositionally biased region" description="Basic and acidic residues" evidence="1">
    <location>
        <begin position="185"/>
        <end position="201"/>
    </location>
</feature>